<comment type="caution">
    <text evidence="2">The sequence shown here is derived from an EMBL/GenBank/DDBJ whole genome shotgun (WGS) entry which is preliminary data.</text>
</comment>
<proteinExistence type="predicted"/>
<organism evidence="2 3">
    <name type="scientific">Enterobacter bugandensis</name>
    <dbReference type="NCBI Taxonomy" id="881260"/>
    <lineage>
        <taxon>Bacteria</taxon>
        <taxon>Pseudomonadati</taxon>
        <taxon>Pseudomonadota</taxon>
        <taxon>Gammaproteobacteria</taxon>
        <taxon>Enterobacterales</taxon>
        <taxon>Enterobacteriaceae</taxon>
        <taxon>Enterobacter</taxon>
    </lineage>
</organism>
<name>A0AA42PWR8_9ENTR</name>
<evidence type="ECO:0000256" key="1">
    <source>
        <dbReference type="SAM" id="MobiDB-lite"/>
    </source>
</evidence>
<evidence type="ECO:0000313" key="2">
    <source>
        <dbReference type="EMBL" id="MDH1321548.1"/>
    </source>
</evidence>
<dbReference type="EMBL" id="JAOCAP010000037">
    <property type="protein sequence ID" value="MDH1321548.1"/>
    <property type="molecule type" value="Genomic_DNA"/>
</dbReference>
<gene>
    <name evidence="2" type="ORF">N5C39_24675</name>
</gene>
<dbReference type="AlphaFoldDB" id="A0AA42PWR8"/>
<reference evidence="2" key="1">
    <citation type="submission" date="2022-09" db="EMBL/GenBank/DDBJ databases">
        <title>Intensive care unit water sources are persistently colonized with multi-drug resistant bacteria and are the site of extensive horizontal gene transfer of antibiotic resistance genes.</title>
        <authorList>
            <person name="Diorio-Toth L."/>
        </authorList>
    </citation>
    <scope>NUCLEOTIDE SEQUENCE</scope>
    <source>
        <strain evidence="2">GD03936</strain>
    </source>
</reference>
<feature type="region of interest" description="Disordered" evidence="1">
    <location>
        <begin position="34"/>
        <end position="53"/>
    </location>
</feature>
<protein>
    <submittedName>
        <fullName evidence="2">Uncharacterized protein</fullName>
    </submittedName>
</protein>
<dbReference type="RefSeq" id="WP_280030541.1">
    <property type="nucleotide sequence ID" value="NZ_JAOCAP010000037.1"/>
</dbReference>
<evidence type="ECO:0000313" key="3">
    <source>
        <dbReference type="Proteomes" id="UP001158416"/>
    </source>
</evidence>
<dbReference type="Proteomes" id="UP001158416">
    <property type="component" value="Unassembled WGS sequence"/>
</dbReference>
<accession>A0AA42PWR8</accession>
<sequence length="53" mass="5431">MVPSLQGGREQEKGVGASRLTTQACSFYVGVSAEVGDAPPCEPPGRQAAPVLM</sequence>